<keyword evidence="2" id="KW-0808">Transferase</keyword>
<protein>
    <submittedName>
        <fullName evidence="2">GNAT family N-acetyltransferase</fullName>
    </submittedName>
</protein>
<dbReference type="EMBL" id="CP034346">
    <property type="protein sequence ID" value="AZS15774.1"/>
    <property type="molecule type" value="Genomic_DNA"/>
</dbReference>
<evidence type="ECO:0000259" key="1">
    <source>
        <dbReference type="PROSITE" id="PS51186"/>
    </source>
</evidence>
<gene>
    <name evidence="2" type="ORF">EI981_15910</name>
</gene>
<sequence length="173" mass="20183">MNGTIRITKLSTTEEAQILNAAFAERYPWYTEGEYFFNCLEENREGQRITLIAYYKECLAGCCHLLYESKYPYFRDHQIPEINDLNVFPEYRRMKIASRLFDEFEQIASDTSRYIGLGVGLYKDYGNAQRMYMSRGYIADGNGITYENVPVVPGRSVVVDDELLIYLVKDLQK</sequence>
<dbReference type="GO" id="GO:0016747">
    <property type="term" value="F:acyltransferase activity, transferring groups other than amino-acyl groups"/>
    <property type="evidence" value="ECO:0007669"/>
    <property type="project" value="InterPro"/>
</dbReference>
<dbReference type="CDD" id="cd04301">
    <property type="entry name" value="NAT_SF"/>
    <property type="match status" value="1"/>
</dbReference>
<reference evidence="3" key="1">
    <citation type="submission" date="2018-12" db="EMBL/GenBank/DDBJ databases">
        <title>Complete genome sequence of Paenibacillus sp. MBLB1234.</title>
        <authorList>
            <person name="Nam Y.-D."/>
            <person name="Kang J."/>
            <person name="Chung W.-H."/>
            <person name="Park Y.S."/>
        </authorList>
    </citation>
    <scope>NUCLEOTIDE SEQUENCE [LARGE SCALE GENOMIC DNA]</scope>
    <source>
        <strain evidence="3">MBLB1234</strain>
    </source>
</reference>
<name>A0A3S9UZJ7_9BACL</name>
<dbReference type="OrthoDB" id="9803772at2"/>
<dbReference type="SUPFAM" id="SSF55729">
    <property type="entry name" value="Acyl-CoA N-acyltransferases (Nat)"/>
    <property type="match status" value="1"/>
</dbReference>
<dbReference type="PROSITE" id="PS51186">
    <property type="entry name" value="GNAT"/>
    <property type="match status" value="1"/>
</dbReference>
<dbReference type="Proteomes" id="UP000270678">
    <property type="component" value="Chromosome"/>
</dbReference>
<organism evidence="2 3">
    <name type="scientific">Paenibacillus lutimineralis</name>
    <dbReference type="NCBI Taxonomy" id="2707005"/>
    <lineage>
        <taxon>Bacteria</taxon>
        <taxon>Bacillati</taxon>
        <taxon>Bacillota</taxon>
        <taxon>Bacilli</taxon>
        <taxon>Bacillales</taxon>
        <taxon>Paenibacillaceae</taxon>
        <taxon>Paenibacillus</taxon>
    </lineage>
</organism>
<dbReference type="Gene3D" id="3.40.630.30">
    <property type="match status" value="1"/>
</dbReference>
<feature type="domain" description="N-acetyltransferase" evidence="1">
    <location>
        <begin position="5"/>
        <end position="158"/>
    </location>
</feature>
<dbReference type="AlphaFoldDB" id="A0A3S9UZJ7"/>
<dbReference type="KEGG" id="plut:EI981_15910"/>
<dbReference type="InterPro" id="IPR000182">
    <property type="entry name" value="GNAT_dom"/>
</dbReference>
<proteinExistence type="predicted"/>
<dbReference type="RefSeq" id="WP_126999747.1">
    <property type="nucleotide sequence ID" value="NZ_CP034346.1"/>
</dbReference>
<keyword evidence="3" id="KW-1185">Reference proteome</keyword>
<evidence type="ECO:0000313" key="2">
    <source>
        <dbReference type="EMBL" id="AZS15774.1"/>
    </source>
</evidence>
<evidence type="ECO:0000313" key="3">
    <source>
        <dbReference type="Proteomes" id="UP000270678"/>
    </source>
</evidence>
<accession>A0A3S9UZJ7</accession>
<dbReference type="InterPro" id="IPR016181">
    <property type="entry name" value="Acyl_CoA_acyltransferase"/>
</dbReference>
<dbReference type="Pfam" id="PF00583">
    <property type="entry name" value="Acetyltransf_1"/>
    <property type="match status" value="1"/>
</dbReference>